<keyword evidence="2" id="KW-0145">Chemotaxis</keyword>
<dbReference type="PROSITE" id="PS50112">
    <property type="entry name" value="PAS"/>
    <property type="match status" value="1"/>
</dbReference>
<gene>
    <name evidence="9" type="ORF">CVM39_05055</name>
    <name evidence="10" type="ORF">SAMN06297129_3342</name>
</gene>
<name>A0A285JDF8_9RHOB</name>
<dbReference type="Pfam" id="PF08448">
    <property type="entry name" value="PAS_4"/>
    <property type="match status" value="1"/>
</dbReference>
<evidence type="ECO:0000256" key="3">
    <source>
        <dbReference type="ARBA" id="ARBA00029447"/>
    </source>
</evidence>
<feature type="domain" description="PAC" evidence="7">
    <location>
        <begin position="86"/>
        <end position="140"/>
    </location>
</feature>
<evidence type="ECO:0000259" key="7">
    <source>
        <dbReference type="PROSITE" id="PS50113"/>
    </source>
</evidence>
<dbReference type="CDD" id="cd00130">
    <property type="entry name" value="PAS"/>
    <property type="match status" value="1"/>
</dbReference>
<comment type="similarity">
    <text evidence="3">Belongs to the methyl-accepting chemotaxis (MCP) protein family.</text>
</comment>
<feature type="domain" description="PAS" evidence="6">
    <location>
        <begin position="15"/>
        <end position="59"/>
    </location>
</feature>
<dbReference type="SMART" id="SM00283">
    <property type="entry name" value="MA"/>
    <property type="match status" value="1"/>
</dbReference>
<dbReference type="SMART" id="SM00086">
    <property type="entry name" value="PAC"/>
    <property type="match status" value="1"/>
</dbReference>
<sequence length="449" mass="48635">MGLWGQTRHSAMSDNERAVLRVVEETQAVIHFDANGIILDANRNFLSALEYSAEEVIGKHHRIFVEQSYADSPDYRDFWHRLQAGEPIADQFPRRTRSGRRIWIQATYAPVRDSNGNVIRITKIATDVTKRRNTIERLAQALDSLSQGNLTDRIPHSGIPDLDALGAAYNHSMQTFSNTLSEVQTFAVDFEALSQQIGSSTHDLSRRTESQAATLEQSAAAIEELDASARVSAENVQRVSQAADETRSAAETSGALVQEVTQAMEKIESSSKAIADILSVINDIAFQTNLLALNAGVEAARAGEAGYGFAVVASEVRSLASRTADSAREIRGLIGESSTHVALGTSLVARTSTELNEIFDRVDSVNVLVKEVAQTIEQQSTTIGEINSAVTSLDQVTQRNAAVAYDTAEATRDLAQKSATLKDRTGNFVISRGSSSWEVPQGAAVLQAS</sequence>
<dbReference type="Gene3D" id="1.10.287.950">
    <property type="entry name" value="Methyl-accepting chemotaxis protein"/>
    <property type="match status" value="1"/>
</dbReference>
<feature type="domain" description="HAMP" evidence="8">
    <location>
        <begin position="135"/>
        <end position="181"/>
    </location>
</feature>
<dbReference type="PROSITE" id="PS50113">
    <property type="entry name" value="PAC"/>
    <property type="match status" value="1"/>
</dbReference>
<dbReference type="OrthoDB" id="9765776at2"/>
<organism evidence="10 11">
    <name type="scientific">Pseudooceanicola antarcticus</name>
    <dbReference type="NCBI Taxonomy" id="1247613"/>
    <lineage>
        <taxon>Bacteria</taxon>
        <taxon>Pseudomonadati</taxon>
        <taxon>Pseudomonadota</taxon>
        <taxon>Alphaproteobacteria</taxon>
        <taxon>Rhodobacterales</taxon>
        <taxon>Paracoccaceae</taxon>
        <taxon>Pseudooceanicola</taxon>
    </lineage>
</organism>
<comment type="subcellular location">
    <subcellularLocation>
        <location evidence="1">Membrane</location>
    </subcellularLocation>
</comment>
<dbReference type="PROSITE" id="PS50111">
    <property type="entry name" value="CHEMOTAXIS_TRANSDUC_2"/>
    <property type="match status" value="1"/>
</dbReference>
<evidence type="ECO:0000313" key="9">
    <source>
        <dbReference type="EMBL" id="PJE30815.1"/>
    </source>
</evidence>
<dbReference type="InterPro" id="IPR004089">
    <property type="entry name" value="MCPsignal_dom"/>
</dbReference>
<evidence type="ECO:0000313" key="12">
    <source>
        <dbReference type="Proteomes" id="UP000231702"/>
    </source>
</evidence>
<dbReference type="CDD" id="cd06225">
    <property type="entry name" value="HAMP"/>
    <property type="match status" value="1"/>
</dbReference>
<dbReference type="GO" id="GO:0007165">
    <property type="term" value="P:signal transduction"/>
    <property type="evidence" value="ECO:0007669"/>
    <property type="project" value="UniProtKB-KW"/>
</dbReference>
<dbReference type="SUPFAM" id="SSF58104">
    <property type="entry name" value="Methyl-accepting chemotaxis protein (MCP) signaling domain"/>
    <property type="match status" value="1"/>
</dbReference>
<dbReference type="GO" id="GO:0006935">
    <property type="term" value="P:chemotaxis"/>
    <property type="evidence" value="ECO:0007669"/>
    <property type="project" value="UniProtKB-KW"/>
</dbReference>
<accession>A0A285JDF8</accession>
<dbReference type="PANTHER" id="PTHR43531:SF11">
    <property type="entry name" value="METHYL-ACCEPTING CHEMOTAXIS PROTEIN 3"/>
    <property type="match status" value="1"/>
</dbReference>
<dbReference type="InterPro" id="IPR051310">
    <property type="entry name" value="MCP_chemotaxis"/>
</dbReference>
<keyword evidence="12" id="KW-1185">Reference proteome</keyword>
<evidence type="ECO:0000259" key="8">
    <source>
        <dbReference type="PROSITE" id="PS50885"/>
    </source>
</evidence>
<dbReference type="FunFam" id="1.10.287.950:FF:000001">
    <property type="entry name" value="Methyl-accepting chemotaxis sensory transducer"/>
    <property type="match status" value="1"/>
</dbReference>
<reference evidence="9 12" key="2">
    <citation type="journal article" date="2018" name="Int. J. Syst. Evol. Microbiol.">
        <title>Pseudooceanicola lipolyticus sp. nov., a marine alphaproteobacterium, reclassification of Oceanicola flagellatus as Pseudooceanicola flagellatus comb. nov. and emended description of the genus Pseudooceanicola.</title>
        <authorList>
            <person name="Huang M.-M."/>
            <person name="Guo L.-L."/>
            <person name="Wu Y.-H."/>
            <person name="Lai Q.-L."/>
            <person name="Shao Z.-Z."/>
            <person name="Wang C.-S."/>
            <person name="Wu M."/>
            <person name="Xu X.-W."/>
        </authorList>
    </citation>
    <scope>NUCLEOTIDE SEQUENCE [LARGE SCALE GENOMIC DNA]</scope>
    <source>
        <strain evidence="9 12">Ar-45</strain>
    </source>
</reference>
<dbReference type="AlphaFoldDB" id="A0A285JDF8"/>
<evidence type="ECO:0000313" key="11">
    <source>
        <dbReference type="Proteomes" id="UP000231655"/>
    </source>
</evidence>
<dbReference type="Proteomes" id="UP000231702">
    <property type="component" value="Unassembled WGS sequence"/>
</dbReference>
<dbReference type="Gene3D" id="3.30.450.20">
    <property type="entry name" value="PAS domain"/>
    <property type="match status" value="1"/>
</dbReference>
<dbReference type="InterPro" id="IPR013656">
    <property type="entry name" value="PAS_4"/>
</dbReference>
<feature type="domain" description="Methyl-accepting transducer" evidence="5">
    <location>
        <begin position="186"/>
        <end position="415"/>
    </location>
</feature>
<dbReference type="PROSITE" id="PS50885">
    <property type="entry name" value="HAMP"/>
    <property type="match status" value="1"/>
</dbReference>
<dbReference type="SUPFAM" id="SSF55785">
    <property type="entry name" value="PYP-like sensor domain (PAS domain)"/>
    <property type="match status" value="1"/>
</dbReference>
<dbReference type="InterPro" id="IPR000014">
    <property type="entry name" value="PAS"/>
</dbReference>
<dbReference type="PANTHER" id="PTHR43531">
    <property type="entry name" value="PROTEIN ICFG"/>
    <property type="match status" value="1"/>
</dbReference>
<dbReference type="EMBL" id="PGTD01000012">
    <property type="protein sequence ID" value="PJE30815.1"/>
    <property type="molecule type" value="Genomic_DNA"/>
</dbReference>
<dbReference type="CDD" id="cd11386">
    <property type="entry name" value="MCP_signal"/>
    <property type="match status" value="1"/>
</dbReference>
<dbReference type="RefSeq" id="WP_097147043.1">
    <property type="nucleotide sequence ID" value="NZ_OBEA01000007.1"/>
</dbReference>
<dbReference type="GO" id="GO:0016020">
    <property type="term" value="C:membrane"/>
    <property type="evidence" value="ECO:0007669"/>
    <property type="project" value="UniProtKB-SubCell"/>
</dbReference>
<evidence type="ECO:0000256" key="1">
    <source>
        <dbReference type="ARBA" id="ARBA00004370"/>
    </source>
</evidence>
<proteinExistence type="inferred from homology"/>
<keyword evidence="4" id="KW-0807">Transducer</keyword>
<dbReference type="InterPro" id="IPR035965">
    <property type="entry name" value="PAS-like_dom_sf"/>
</dbReference>
<reference evidence="10 11" key="1">
    <citation type="submission" date="2017-09" db="EMBL/GenBank/DDBJ databases">
        <authorList>
            <person name="Ehlers B."/>
            <person name="Leendertz F.H."/>
        </authorList>
    </citation>
    <scope>NUCLEOTIDE SEQUENCE [LARGE SCALE GENOMIC DNA]</scope>
    <source>
        <strain evidence="10 11">CGMCC 1.12662</strain>
    </source>
</reference>
<dbReference type="Pfam" id="PF00672">
    <property type="entry name" value="HAMP"/>
    <property type="match status" value="1"/>
</dbReference>
<dbReference type="Proteomes" id="UP000231655">
    <property type="component" value="Unassembled WGS sequence"/>
</dbReference>
<dbReference type="InterPro" id="IPR001610">
    <property type="entry name" value="PAC"/>
</dbReference>
<protein>
    <submittedName>
        <fullName evidence="9">Chemotaxis protein</fullName>
    </submittedName>
    <submittedName>
        <fullName evidence="10">Methyl-accepting chemotaxis sensory transducer with Pas/Pac sensor</fullName>
    </submittedName>
</protein>
<evidence type="ECO:0000259" key="6">
    <source>
        <dbReference type="PROSITE" id="PS50112"/>
    </source>
</evidence>
<dbReference type="Pfam" id="PF00015">
    <property type="entry name" value="MCPsignal"/>
    <property type="match status" value="1"/>
</dbReference>
<evidence type="ECO:0000256" key="4">
    <source>
        <dbReference type="PROSITE-ProRule" id="PRU00284"/>
    </source>
</evidence>
<evidence type="ECO:0000313" key="10">
    <source>
        <dbReference type="EMBL" id="SNY57191.1"/>
    </source>
</evidence>
<dbReference type="NCBIfam" id="TIGR00229">
    <property type="entry name" value="sensory_box"/>
    <property type="match status" value="1"/>
</dbReference>
<evidence type="ECO:0000259" key="5">
    <source>
        <dbReference type="PROSITE" id="PS50111"/>
    </source>
</evidence>
<dbReference type="InterPro" id="IPR000700">
    <property type="entry name" value="PAS-assoc_C"/>
</dbReference>
<evidence type="ECO:0000256" key="2">
    <source>
        <dbReference type="ARBA" id="ARBA00022500"/>
    </source>
</evidence>
<dbReference type="EMBL" id="OBEA01000007">
    <property type="protein sequence ID" value="SNY57191.1"/>
    <property type="molecule type" value="Genomic_DNA"/>
</dbReference>
<dbReference type="InterPro" id="IPR003660">
    <property type="entry name" value="HAMP_dom"/>
</dbReference>